<sequence>MKSGNKNHKRVSLFIHITGWGLIFGLPLLFSDHSSPDYFRHYLWFSLIPLALLTVFYVNYTLLIDKFLFKRKSMAYFLIFNTFLITGVSLILFAVRHYYIDVNRLPPPPETAIQAFFGFFLRDMVPLILAVGMSIAVKMTSRYIFIEKELETVEREKVEAELKTLKSQINPHFLFNTLNNIYSLIDLSPEKAQQAVIELSKLMRYVLYDNTPRYVPLSKEIDFIYNYVELMRLRLASNTDLSVSLPTEKYSHIEVAPLLFIALIENAFKHGVSNTQPSFVHIDISVDDDSHRIICRIENSCFPKGSDDKSGSGIGLDNLKKRLDILYPGHYTFTTKENEYSYCSELTLSTHPVQP</sequence>
<dbReference type="EMBL" id="DVKT01000013">
    <property type="protein sequence ID" value="HIT38790.1"/>
    <property type="molecule type" value="Genomic_DNA"/>
</dbReference>
<accession>A0A9D1GD29</accession>
<reference evidence="3" key="1">
    <citation type="submission" date="2020-10" db="EMBL/GenBank/DDBJ databases">
        <authorList>
            <person name="Gilroy R."/>
        </authorList>
    </citation>
    <scope>NUCLEOTIDE SEQUENCE</scope>
    <source>
        <strain evidence="3">21143</strain>
    </source>
</reference>
<dbReference type="Proteomes" id="UP000886722">
    <property type="component" value="Unassembled WGS sequence"/>
</dbReference>
<dbReference type="SUPFAM" id="SSF55874">
    <property type="entry name" value="ATPase domain of HSP90 chaperone/DNA topoisomerase II/histidine kinase"/>
    <property type="match status" value="1"/>
</dbReference>
<comment type="caution">
    <text evidence="3">The sequence shown here is derived from an EMBL/GenBank/DDBJ whole genome shotgun (WGS) entry which is preliminary data.</text>
</comment>
<dbReference type="Gene3D" id="3.30.565.10">
    <property type="entry name" value="Histidine kinase-like ATPase, C-terminal domain"/>
    <property type="match status" value="1"/>
</dbReference>
<feature type="transmembrane region" description="Helical" evidence="1">
    <location>
        <begin position="115"/>
        <end position="137"/>
    </location>
</feature>
<keyword evidence="3" id="KW-0418">Kinase</keyword>
<dbReference type="PANTHER" id="PTHR34220:SF7">
    <property type="entry name" value="SENSOR HISTIDINE KINASE YPDA"/>
    <property type="match status" value="1"/>
</dbReference>
<gene>
    <name evidence="3" type="ORF">IAD06_01935</name>
</gene>
<dbReference type="AlphaFoldDB" id="A0A9D1GD29"/>
<proteinExistence type="predicted"/>
<dbReference type="GO" id="GO:0016020">
    <property type="term" value="C:membrane"/>
    <property type="evidence" value="ECO:0007669"/>
    <property type="project" value="InterPro"/>
</dbReference>
<feature type="transmembrane region" description="Helical" evidence="1">
    <location>
        <begin position="75"/>
        <end position="95"/>
    </location>
</feature>
<feature type="transmembrane region" description="Helical" evidence="1">
    <location>
        <begin position="42"/>
        <end position="63"/>
    </location>
</feature>
<evidence type="ECO:0000259" key="2">
    <source>
        <dbReference type="Pfam" id="PF06580"/>
    </source>
</evidence>
<dbReference type="Pfam" id="PF06580">
    <property type="entry name" value="His_kinase"/>
    <property type="match status" value="1"/>
</dbReference>
<evidence type="ECO:0000313" key="4">
    <source>
        <dbReference type="Proteomes" id="UP000886722"/>
    </source>
</evidence>
<feature type="domain" description="Signal transduction histidine kinase internal region" evidence="2">
    <location>
        <begin position="160"/>
        <end position="236"/>
    </location>
</feature>
<keyword evidence="1" id="KW-0812">Transmembrane</keyword>
<evidence type="ECO:0000313" key="3">
    <source>
        <dbReference type="EMBL" id="HIT38790.1"/>
    </source>
</evidence>
<feature type="transmembrane region" description="Helical" evidence="1">
    <location>
        <begin position="12"/>
        <end position="30"/>
    </location>
</feature>
<keyword evidence="1" id="KW-0472">Membrane</keyword>
<dbReference type="InterPro" id="IPR010559">
    <property type="entry name" value="Sig_transdc_His_kin_internal"/>
</dbReference>
<dbReference type="GO" id="GO:0000155">
    <property type="term" value="F:phosphorelay sensor kinase activity"/>
    <property type="evidence" value="ECO:0007669"/>
    <property type="project" value="InterPro"/>
</dbReference>
<dbReference type="PANTHER" id="PTHR34220">
    <property type="entry name" value="SENSOR HISTIDINE KINASE YPDA"/>
    <property type="match status" value="1"/>
</dbReference>
<protein>
    <submittedName>
        <fullName evidence="3">Sensor histidine kinase</fullName>
    </submittedName>
</protein>
<reference evidence="3" key="2">
    <citation type="journal article" date="2021" name="PeerJ">
        <title>Extensive microbial diversity within the chicken gut microbiome revealed by metagenomics and culture.</title>
        <authorList>
            <person name="Gilroy R."/>
            <person name="Ravi A."/>
            <person name="Getino M."/>
            <person name="Pursley I."/>
            <person name="Horton D.L."/>
            <person name="Alikhan N.F."/>
            <person name="Baker D."/>
            <person name="Gharbi K."/>
            <person name="Hall N."/>
            <person name="Watson M."/>
            <person name="Adriaenssens E.M."/>
            <person name="Foster-Nyarko E."/>
            <person name="Jarju S."/>
            <person name="Secka A."/>
            <person name="Antonio M."/>
            <person name="Oren A."/>
            <person name="Chaudhuri R.R."/>
            <person name="La Ragione R."/>
            <person name="Hildebrand F."/>
            <person name="Pallen M.J."/>
        </authorList>
    </citation>
    <scope>NUCLEOTIDE SEQUENCE</scope>
    <source>
        <strain evidence="3">21143</strain>
    </source>
</reference>
<dbReference type="InterPro" id="IPR050640">
    <property type="entry name" value="Bact_2-comp_sensor_kinase"/>
</dbReference>
<dbReference type="InterPro" id="IPR036890">
    <property type="entry name" value="HATPase_C_sf"/>
</dbReference>
<organism evidence="3 4">
    <name type="scientific">Candidatus Caccoplasma intestinavium</name>
    <dbReference type="NCBI Taxonomy" id="2840716"/>
    <lineage>
        <taxon>Bacteria</taxon>
        <taxon>Pseudomonadati</taxon>
        <taxon>Bacteroidota</taxon>
        <taxon>Bacteroidia</taxon>
        <taxon>Bacteroidales</taxon>
        <taxon>Bacteroidaceae</taxon>
        <taxon>Bacteroidaceae incertae sedis</taxon>
        <taxon>Candidatus Caccoplasma</taxon>
    </lineage>
</organism>
<evidence type="ECO:0000256" key="1">
    <source>
        <dbReference type="SAM" id="Phobius"/>
    </source>
</evidence>
<keyword evidence="3" id="KW-0808">Transferase</keyword>
<name>A0A9D1GD29_9BACT</name>
<keyword evidence="1" id="KW-1133">Transmembrane helix</keyword>